<proteinExistence type="predicted"/>
<organism evidence="2 3">
    <name type="scientific">Rothia aerolata</name>
    <dbReference type="NCBI Taxonomy" id="1812262"/>
    <lineage>
        <taxon>Bacteria</taxon>
        <taxon>Bacillati</taxon>
        <taxon>Actinomycetota</taxon>
        <taxon>Actinomycetes</taxon>
        <taxon>Micrococcales</taxon>
        <taxon>Micrococcaceae</taxon>
        <taxon>Rothia</taxon>
    </lineage>
</organism>
<dbReference type="Gene3D" id="2.70.70.10">
    <property type="entry name" value="Glucose Permease (Domain IIA)"/>
    <property type="match status" value="1"/>
</dbReference>
<sequence>MRKFDKPAHKWQAGHRGVDLSMTTDEIRAPADGVVSFSGKVVDRTVITLEHTDGRKSSFEPVVNPLPVGSRVEAGQVIAHLDPAIEHCPQSCIHWGVRDESDDYLNPLIFLGLENPSVLLPIGADFSA</sequence>
<dbReference type="CDD" id="cd12797">
    <property type="entry name" value="M23_peptidase"/>
    <property type="match status" value="1"/>
</dbReference>
<evidence type="ECO:0000259" key="1">
    <source>
        <dbReference type="Pfam" id="PF01551"/>
    </source>
</evidence>
<dbReference type="Proteomes" id="UP000600171">
    <property type="component" value="Unassembled WGS sequence"/>
</dbReference>
<evidence type="ECO:0000313" key="2">
    <source>
        <dbReference type="EMBL" id="GGH63382.1"/>
    </source>
</evidence>
<evidence type="ECO:0000313" key="3">
    <source>
        <dbReference type="Proteomes" id="UP000600171"/>
    </source>
</evidence>
<dbReference type="AlphaFoldDB" id="A0A917ITV3"/>
<dbReference type="EMBL" id="BMDC01000002">
    <property type="protein sequence ID" value="GGH63382.1"/>
    <property type="molecule type" value="Genomic_DNA"/>
</dbReference>
<dbReference type="InterPro" id="IPR011055">
    <property type="entry name" value="Dup_hybrid_motif"/>
</dbReference>
<gene>
    <name evidence="2" type="ORF">GCM10007359_14610</name>
</gene>
<dbReference type="InterPro" id="IPR016047">
    <property type="entry name" value="M23ase_b-sheet_dom"/>
</dbReference>
<protein>
    <recommendedName>
        <fullName evidence="1">M23ase beta-sheet core domain-containing protein</fullName>
    </recommendedName>
</protein>
<comment type="caution">
    <text evidence="2">The sequence shown here is derived from an EMBL/GenBank/DDBJ whole genome shotgun (WGS) entry which is preliminary data.</text>
</comment>
<reference evidence="2 3" key="1">
    <citation type="journal article" date="2014" name="Int. J. Syst. Evol. Microbiol.">
        <title>Complete genome sequence of Corynebacterium casei LMG S-19264T (=DSM 44701T), isolated from a smear-ripened cheese.</title>
        <authorList>
            <consortium name="US DOE Joint Genome Institute (JGI-PGF)"/>
            <person name="Walter F."/>
            <person name="Albersmeier A."/>
            <person name="Kalinowski J."/>
            <person name="Ruckert C."/>
        </authorList>
    </citation>
    <scope>NUCLEOTIDE SEQUENCE [LARGE SCALE GENOMIC DNA]</scope>
    <source>
        <strain evidence="2 3">CCM 8669</strain>
    </source>
</reference>
<dbReference type="SUPFAM" id="SSF51261">
    <property type="entry name" value="Duplicated hybrid motif"/>
    <property type="match status" value="1"/>
</dbReference>
<feature type="domain" description="M23ase beta-sheet core" evidence="1">
    <location>
        <begin position="14"/>
        <end position="106"/>
    </location>
</feature>
<accession>A0A917ITV3</accession>
<keyword evidence="3" id="KW-1185">Reference proteome</keyword>
<dbReference type="Pfam" id="PF01551">
    <property type="entry name" value="Peptidase_M23"/>
    <property type="match status" value="1"/>
</dbReference>
<name>A0A917ITV3_9MICC</name>